<evidence type="ECO:0000313" key="2">
    <source>
        <dbReference type="EMBL" id="NMF58206.1"/>
    </source>
</evidence>
<dbReference type="EMBL" id="JAAVJL010000001">
    <property type="protein sequence ID" value="NMF58206.1"/>
    <property type="molecule type" value="Genomic_DNA"/>
</dbReference>
<keyword evidence="3" id="KW-1185">Reference proteome</keyword>
<feature type="domain" description="Peptidase C39-like" evidence="1">
    <location>
        <begin position="89"/>
        <end position="223"/>
    </location>
</feature>
<evidence type="ECO:0000313" key="3">
    <source>
        <dbReference type="Proteomes" id="UP000738376"/>
    </source>
</evidence>
<dbReference type="Pfam" id="PF13529">
    <property type="entry name" value="Peptidase_C39_2"/>
    <property type="match status" value="1"/>
</dbReference>
<dbReference type="Proteomes" id="UP000738376">
    <property type="component" value="Unassembled WGS sequence"/>
</dbReference>
<dbReference type="InterPro" id="IPR039564">
    <property type="entry name" value="Peptidase_C39-like"/>
</dbReference>
<protein>
    <recommendedName>
        <fullName evidence="1">Peptidase C39-like domain-containing protein</fullName>
    </recommendedName>
</protein>
<reference evidence="2 3" key="1">
    <citation type="submission" date="2020-03" db="EMBL/GenBank/DDBJ databases">
        <title>Draft Genome Sequence of 2-Methylisoborneol Producing Pseudanabaena yagii Strain GIHE-NHR1 Isolated from North Han River in South Korea.</title>
        <authorList>
            <person name="Jeong J."/>
        </authorList>
    </citation>
    <scope>NUCLEOTIDE SEQUENCE [LARGE SCALE GENOMIC DNA]</scope>
    <source>
        <strain evidence="2 3">GIHE-NHR1</strain>
    </source>
</reference>
<gene>
    <name evidence="2" type="ORF">HC246_09275</name>
</gene>
<sequence>MPKAIAEADTFLKKKLLGSTDLADSEKIFIKKGQSFFVTEYSPDRNQHLLLTLASPFPALDGKAQLQKVYAYDPHVKIEGEDINQLIKLPVKYCSQLDNDQAIFGPGWRQCNTTSNTMLADFVLNGALTTMAKAQGFPEPESVYMRIVGKYGDTTDHDAQTWALKELGIDSYFSYSLSAKDVLMSLKANIPVVVGFAYKGSGHICLIVGHDPNQKVWLVHDPYGTRHGASDSYDVGVGGAYDAYTYTVMQQIFWDGGGEAGWGRIVTSIKGKPTGLPSGL</sequence>
<organism evidence="2 3">
    <name type="scientific">Pseudanabaena yagii GIHE-NHR1</name>
    <dbReference type="NCBI Taxonomy" id="2722753"/>
    <lineage>
        <taxon>Bacteria</taxon>
        <taxon>Bacillati</taxon>
        <taxon>Cyanobacteriota</taxon>
        <taxon>Cyanophyceae</taxon>
        <taxon>Pseudanabaenales</taxon>
        <taxon>Pseudanabaenaceae</taxon>
        <taxon>Pseudanabaena</taxon>
        <taxon>Pseudanabaena yagii</taxon>
    </lineage>
</organism>
<proteinExistence type="predicted"/>
<evidence type="ECO:0000259" key="1">
    <source>
        <dbReference type="Pfam" id="PF13529"/>
    </source>
</evidence>
<dbReference type="RefSeq" id="WP_169363134.1">
    <property type="nucleotide sequence ID" value="NZ_JAAVJL010000001.1"/>
</dbReference>
<name>A0ABX1LRT5_9CYAN</name>
<comment type="caution">
    <text evidence="2">The sequence shown here is derived from an EMBL/GenBank/DDBJ whole genome shotgun (WGS) entry which is preliminary data.</text>
</comment>
<accession>A0ABX1LRT5</accession>